<sequence>MTRWFSARAALLQLSIITLATLCLSPAHARDSLNEVNPRAGFSSVSKAYSDMDKRYIRVGMPRDIAQVRRISVGQSQAALQAVLGRAAHRNSDGSLEFHLSLPLVGRDRLICQYRVYFDGAGKVSHAAWRRPQCADLVAGNRN</sequence>
<comment type="caution">
    <text evidence="2">The sequence shown here is derived from an EMBL/GenBank/DDBJ whole genome shotgun (WGS) entry which is preliminary data.</text>
</comment>
<accession>A0A643ESN2</accession>
<feature type="signal peptide" evidence="1">
    <location>
        <begin position="1"/>
        <end position="29"/>
    </location>
</feature>
<reference evidence="2" key="1">
    <citation type="submission" date="2019-09" db="EMBL/GenBank/DDBJ databases">
        <title>Draft genome sequences of 48 bacterial type strains from the CCUG.</title>
        <authorList>
            <person name="Tunovic T."/>
            <person name="Pineiro-Iglesias B."/>
            <person name="Unosson C."/>
            <person name="Inganas E."/>
            <person name="Ohlen M."/>
            <person name="Cardew S."/>
            <person name="Jensie-Markopoulos S."/>
            <person name="Salva-Serra F."/>
            <person name="Jaen-Luchoro D."/>
            <person name="Karlsson R."/>
            <person name="Svensson-Stadler L."/>
            <person name="Chun J."/>
            <person name="Moore E."/>
        </authorList>
    </citation>
    <scope>NUCLEOTIDE SEQUENCE</scope>
    <source>
        <strain evidence="2">CCUG 50899</strain>
    </source>
</reference>
<feature type="chain" id="PRO_5024816411" evidence="1">
    <location>
        <begin position="30"/>
        <end position="143"/>
    </location>
</feature>
<evidence type="ECO:0000256" key="1">
    <source>
        <dbReference type="SAM" id="SignalP"/>
    </source>
</evidence>
<dbReference type="RefSeq" id="WP_128094967.1">
    <property type="nucleotide sequence ID" value="NZ_JBHEEN010000024.1"/>
</dbReference>
<dbReference type="EMBL" id="VZPE01000020">
    <property type="protein sequence ID" value="KAB0564856.1"/>
    <property type="molecule type" value="Genomic_DNA"/>
</dbReference>
<protein>
    <submittedName>
        <fullName evidence="2">Uncharacterized protein</fullName>
    </submittedName>
</protein>
<name>A0A643ESN2_9HYPH</name>
<organism evidence="2">
    <name type="scientific">Brucella pituitosa</name>
    <dbReference type="NCBI Taxonomy" id="571256"/>
    <lineage>
        <taxon>Bacteria</taxon>
        <taxon>Pseudomonadati</taxon>
        <taxon>Pseudomonadota</taxon>
        <taxon>Alphaproteobacteria</taxon>
        <taxon>Hyphomicrobiales</taxon>
        <taxon>Brucellaceae</taxon>
        <taxon>Brucella/Ochrobactrum group</taxon>
        <taxon>Brucella</taxon>
    </lineage>
</organism>
<gene>
    <name evidence="2" type="ORF">F7Q93_23835</name>
</gene>
<proteinExistence type="predicted"/>
<evidence type="ECO:0000313" key="2">
    <source>
        <dbReference type="EMBL" id="KAB0564856.1"/>
    </source>
</evidence>
<dbReference type="AlphaFoldDB" id="A0A643ESN2"/>
<keyword evidence="1" id="KW-0732">Signal</keyword>